<accession>A0ABS2GID5</accession>
<dbReference type="Gene3D" id="2.30.40.10">
    <property type="entry name" value="Urease, subunit C, domain 1"/>
    <property type="match status" value="1"/>
</dbReference>
<sequence length="560" mass="60627">MNYKTYRRLSRIARGLEKADVVLYGAYVLDVFNECWRTADVAIADEYIVGIGTYEGVEIVNCTGKYIVPGFIDSHLHLESTLVNPQELVYEAMQFGTTAFVVDPHEAANVAGLKGIQYMLDATAQCEADVYVMAPSCVPAIAGEDNGAVLDAADLAKLLDNPRILGLGEVMDCPSVLDGEPGMMDKLALFAHRVKDGHSIGLSPVQVQAYALAGITTNHECVTYEEAKDQVANGMYVWIREGSAAHNLDAIVKGLVADGAPTARYGFCTDDKHIEDIQAQGHISYNVRRAIELGIPPIDAFKMASYNTAMCYNLQRRGAVAPGYRADMVILDDERAQSIAGVWIQGKPVSECVRRPNVPAPVELLQTVNIGRFTEDKLQMIVNGPQAVITMVPGQIVTTKTVEELPTIDGVFTPNAVYNKITCIERYRASGRNGVAAVKGFNLHNGAIATSFAHDAHNVVVIGDNDADMMVAIDRMVRIGGGYVIASEGKVIAELPLEIMGLISNRPHEEVDAKVKAMKEIAHGMGISRAFDPFINLSFLALSVIPSLRITTKGLVEVGM</sequence>
<keyword evidence="3 6" id="KW-0378">Hydrolase</keyword>
<feature type="domain" description="Adenine deaminase C-terminal" evidence="8">
    <location>
        <begin position="395"/>
        <end position="558"/>
    </location>
</feature>
<reference evidence="9 10" key="1">
    <citation type="journal article" date="2021" name="Sci. Rep.">
        <title>The distribution of antibiotic resistance genes in chicken gut microbiota commensals.</title>
        <authorList>
            <person name="Juricova H."/>
            <person name="Matiasovicova J."/>
            <person name="Kubasova T."/>
            <person name="Cejkova D."/>
            <person name="Rychlik I."/>
        </authorList>
    </citation>
    <scope>NUCLEOTIDE SEQUENCE [LARGE SCALE GENOMIC DNA]</scope>
    <source>
        <strain evidence="9 10">An537</strain>
    </source>
</reference>
<dbReference type="Gene3D" id="3.20.20.140">
    <property type="entry name" value="Metal-dependent hydrolases"/>
    <property type="match status" value="1"/>
</dbReference>
<dbReference type="RefSeq" id="WP_205087944.1">
    <property type="nucleotide sequence ID" value="NZ_JACJLA010000010.1"/>
</dbReference>
<feature type="domain" description="Amidohydrolase-related" evidence="7">
    <location>
        <begin position="66"/>
        <end position="349"/>
    </location>
</feature>
<dbReference type="PANTHER" id="PTHR11113">
    <property type="entry name" value="N-ACETYLGLUCOSAMINE-6-PHOSPHATE DEACETYLASE"/>
    <property type="match status" value="1"/>
</dbReference>
<comment type="caution">
    <text evidence="9">The sequence shown here is derived from an EMBL/GenBank/DDBJ whole genome shotgun (WGS) entry which is preliminary data.</text>
</comment>
<dbReference type="PANTHER" id="PTHR11113:SF2">
    <property type="entry name" value="ADENINE DEAMINASE"/>
    <property type="match status" value="1"/>
</dbReference>
<evidence type="ECO:0000256" key="3">
    <source>
        <dbReference type="ARBA" id="ARBA00022801"/>
    </source>
</evidence>
<dbReference type="Pfam" id="PF01979">
    <property type="entry name" value="Amidohydro_1"/>
    <property type="match status" value="1"/>
</dbReference>
<evidence type="ECO:0000256" key="1">
    <source>
        <dbReference type="ARBA" id="ARBA00006773"/>
    </source>
</evidence>
<evidence type="ECO:0000256" key="4">
    <source>
        <dbReference type="ARBA" id="ARBA00023211"/>
    </source>
</evidence>
<evidence type="ECO:0000313" key="9">
    <source>
        <dbReference type="EMBL" id="MBM6912934.1"/>
    </source>
</evidence>
<dbReference type="HAMAP" id="MF_01518">
    <property type="entry name" value="Adenine_deamin"/>
    <property type="match status" value="1"/>
</dbReference>
<evidence type="ECO:0000256" key="2">
    <source>
        <dbReference type="ARBA" id="ARBA00012782"/>
    </source>
</evidence>
<dbReference type="SUPFAM" id="SSF51556">
    <property type="entry name" value="Metallo-dependent hydrolases"/>
    <property type="match status" value="1"/>
</dbReference>
<dbReference type="EC" id="3.5.4.2" evidence="2 6"/>
<dbReference type="InterPro" id="IPR006680">
    <property type="entry name" value="Amidohydro-rel"/>
</dbReference>
<evidence type="ECO:0000259" key="8">
    <source>
        <dbReference type="Pfam" id="PF13382"/>
    </source>
</evidence>
<gene>
    <name evidence="6 9" type="primary">ade</name>
    <name evidence="9" type="ORF">H6A01_06300</name>
</gene>
<evidence type="ECO:0000259" key="7">
    <source>
        <dbReference type="Pfam" id="PF01979"/>
    </source>
</evidence>
<proteinExistence type="inferred from homology"/>
<dbReference type="InterPro" id="IPR006679">
    <property type="entry name" value="Adenine_deam"/>
</dbReference>
<dbReference type="NCBIfam" id="TIGR01178">
    <property type="entry name" value="ade"/>
    <property type="match status" value="1"/>
</dbReference>
<dbReference type="GO" id="GO:0000034">
    <property type="term" value="F:adenine deaminase activity"/>
    <property type="evidence" value="ECO:0007669"/>
    <property type="project" value="UniProtKB-EC"/>
</dbReference>
<dbReference type="InterPro" id="IPR011059">
    <property type="entry name" value="Metal-dep_hydrolase_composite"/>
</dbReference>
<dbReference type="SUPFAM" id="SSF51338">
    <property type="entry name" value="Composite domain of metallo-dependent hydrolases"/>
    <property type="match status" value="1"/>
</dbReference>
<protein>
    <recommendedName>
        <fullName evidence="2 6">Adenine deaminase</fullName>
        <shortName evidence="6">Adenase</shortName>
        <shortName evidence="6">Adenine aminase</shortName>
        <ecNumber evidence="2 6">3.5.4.2</ecNumber>
    </recommendedName>
</protein>
<comment type="cofactor">
    <cofactor evidence="6">
        <name>Mn(2+)</name>
        <dbReference type="ChEBI" id="CHEBI:29035"/>
    </cofactor>
</comment>
<dbReference type="Pfam" id="PF13382">
    <property type="entry name" value="Adenine_deam_C"/>
    <property type="match status" value="1"/>
</dbReference>
<comment type="catalytic activity">
    <reaction evidence="5 6">
        <text>adenine + H2O + H(+) = hypoxanthine + NH4(+)</text>
        <dbReference type="Rhea" id="RHEA:23688"/>
        <dbReference type="ChEBI" id="CHEBI:15377"/>
        <dbReference type="ChEBI" id="CHEBI:15378"/>
        <dbReference type="ChEBI" id="CHEBI:16708"/>
        <dbReference type="ChEBI" id="CHEBI:17368"/>
        <dbReference type="ChEBI" id="CHEBI:28938"/>
        <dbReference type="EC" id="3.5.4.2"/>
    </reaction>
</comment>
<dbReference type="EMBL" id="JACJLA010000010">
    <property type="protein sequence ID" value="MBM6912934.1"/>
    <property type="molecule type" value="Genomic_DNA"/>
</dbReference>
<dbReference type="CDD" id="cd01295">
    <property type="entry name" value="AdeC"/>
    <property type="match status" value="1"/>
</dbReference>
<dbReference type="InterPro" id="IPR026912">
    <property type="entry name" value="Adenine_deam_C"/>
</dbReference>
<organism evidence="9 10">
    <name type="scientific">Veillonella magna</name>
    <dbReference type="NCBI Taxonomy" id="464322"/>
    <lineage>
        <taxon>Bacteria</taxon>
        <taxon>Bacillati</taxon>
        <taxon>Bacillota</taxon>
        <taxon>Negativicutes</taxon>
        <taxon>Veillonellales</taxon>
        <taxon>Veillonellaceae</taxon>
        <taxon>Veillonella</taxon>
    </lineage>
</organism>
<dbReference type="Proteomes" id="UP000707138">
    <property type="component" value="Unassembled WGS sequence"/>
</dbReference>
<evidence type="ECO:0000256" key="6">
    <source>
        <dbReference type="HAMAP-Rule" id="MF_01518"/>
    </source>
</evidence>
<keyword evidence="10" id="KW-1185">Reference proteome</keyword>
<evidence type="ECO:0000256" key="5">
    <source>
        <dbReference type="ARBA" id="ARBA00047720"/>
    </source>
</evidence>
<dbReference type="InterPro" id="IPR032466">
    <property type="entry name" value="Metal_Hydrolase"/>
</dbReference>
<keyword evidence="4 6" id="KW-0464">Manganese</keyword>
<comment type="similarity">
    <text evidence="1 6">Belongs to the metallo-dependent hydrolases superfamily. Adenine deaminase family.</text>
</comment>
<evidence type="ECO:0000313" key="10">
    <source>
        <dbReference type="Proteomes" id="UP000707138"/>
    </source>
</evidence>
<name>A0ABS2GID5_9FIRM</name>